<dbReference type="Pfam" id="PF05719">
    <property type="entry name" value="GPP34"/>
    <property type="match status" value="1"/>
</dbReference>
<evidence type="ECO:0000256" key="3">
    <source>
        <dbReference type="ARBA" id="ARBA00023121"/>
    </source>
</evidence>
<evidence type="ECO:0000313" key="5">
    <source>
        <dbReference type="EMBL" id="RIJ45872.1"/>
    </source>
</evidence>
<dbReference type="InterPro" id="IPR008628">
    <property type="entry name" value="GPP34-like"/>
</dbReference>
<keyword evidence="3" id="KW-0446">Lipid-binding</keyword>
<dbReference type="GO" id="GO:0012505">
    <property type="term" value="C:endomembrane system"/>
    <property type="evidence" value="ECO:0007669"/>
    <property type="project" value="UniProtKB-ARBA"/>
</dbReference>
<keyword evidence="4" id="KW-0472">Membrane</keyword>
<comment type="subcellular location">
    <subcellularLocation>
        <location evidence="1">Golgi apparatus membrane</location>
        <topology evidence="1">Peripheral membrane protein</topology>
        <orientation evidence="1">Cytoplasmic side</orientation>
    </subcellularLocation>
</comment>
<keyword evidence="2" id="KW-0333">Golgi apparatus</keyword>
<evidence type="ECO:0000256" key="2">
    <source>
        <dbReference type="ARBA" id="ARBA00023034"/>
    </source>
</evidence>
<dbReference type="OrthoDB" id="1120873at2"/>
<evidence type="ECO:0000256" key="1">
    <source>
        <dbReference type="ARBA" id="ARBA00004255"/>
    </source>
</evidence>
<dbReference type="EMBL" id="QWGR01000019">
    <property type="protein sequence ID" value="RIJ45872.1"/>
    <property type="molecule type" value="Genomic_DNA"/>
</dbReference>
<dbReference type="RefSeq" id="WP_119440046.1">
    <property type="nucleotide sequence ID" value="NZ_QWGR01000019.1"/>
</dbReference>
<dbReference type="Proteomes" id="UP000265926">
    <property type="component" value="Unassembled WGS sequence"/>
</dbReference>
<name>A0A399STK9_9BACT</name>
<dbReference type="GO" id="GO:0005737">
    <property type="term" value="C:cytoplasm"/>
    <property type="evidence" value="ECO:0007669"/>
    <property type="project" value="UniProtKB-ARBA"/>
</dbReference>
<dbReference type="GO" id="GO:0070273">
    <property type="term" value="F:phosphatidylinositol-4-phosphate binding"/>
    <property type="evidence" value="ECO:0007669"/>
    <property type="project" value="InterPro"/>
</dbReference>
<accession>A0A399STK9</accession>
<reference evidence="5 6" key="1">
    <citation type="submission" date="2018-08" db="EMBL/GenBank/DDBJ databases">
        <title>Pallidiluteibacterium maritimus gen. nov., sp. nov., isolated from coastal sediment.</title>
        <authorList>
            <person name="Zhou L.Y."/>
        </authorList>
    </citation>
    <scope>NUCLEOTIDE SEQUENCE [LARGE SCALE GENOMIC DNA]</scope>
    <source>
        <strain evidence="5 6">XSD2</strain>
    </source>
</reference>
<dbReference type="AlphaFoldDB" id="A0A399STK9"/>
<evidence type="ECO:0000256" key="4">
    <source>
        <dbReference type="ARBA" id="ARBA00023136"/>
    </source>
</evidence>
<sequence length="223" mass="25603">METSLPLAQKLYFLAIRPEKGGISPHCYSALDYIVLGALFMELYVQKKIRFENKRIVVLDTKTENELHRFLLLRMSETKSPRKISRWINKFYFSLKYIRGEVQKGLLDQRLIRMEDKHFLFFKWKKPFVLNSQELRSLETEIRNLIIKGTREEEQLILLSFLVPGGLLYRLYSENSKRREAKKRLKMLMVGNPVSSAVQDAISAAQAVAASAAAASAVAGSTS</sequence>
<comment type="caution">
    <text evidence="5">The sequence shown here is derived from an EMBL/GenBank/DDBJ whole genome shotgun (WGS) entry which is preliminary data.</text>
</comment>
<organism evidence="5 6">
    <name type="scientific">Maribellus luteus</name>
    <dbReference type="NCBI Taxonomy" id="2305463"/>
    <lineage>
        <taxon>Bacteria</taxon>
        <taxon>Pseudomonadati</taxon>
        <taxon>Bacteroidota</taxon>
        <taxon>Bacteroidia</taxon>
        <taxon>Marinilabiliales</taxon>
        <taxon>Prolixibacteraceae</taxon>
        <taxon>Maribellus</taxon>
    </lineage>
</organism>
<gene>
    <name evidence="5" type="ORF">D1614_21430</name>
</gene>
<dbReference type="Gene3D" id="1.10.3630.10">
    <property type="entry name" value="yeast vps74-n-term truncation variant domain like"/>
    <property type="match status" value="1"/>
</dbReference>
<dbReference type="InterPro" id="IPR038261">
    <property type="entry name" value="GPP34-like_sf"/>
</dbReference>
<keyword evidence="6" id="KW-1185">Reference proteome</keyword>
<evidence type="ECO:0000313" key="6">
    <source>
        <dbReference type="Proteomes" id="UP000265926"/>
    </source>
</evidence>
<protein>
    <submittedName>
        <fullName evidence="5">GPP34 family phosphoprotein</fullName>
    </submittedName>
</protein>
<proteinExistence type="predicted"/>